<comment type="caution">
    <text evidence="2">The sequence shown here is derived from an EMBL/GenBank/DDBJ whole genome shotgun (WGS) entry which is preliminary data.</text>
</comment>
<evidence type="ECO:0000256" key="1">
    <source>
        <dbReference type="SAM" id="Phobius"/>
    </source>
</evidence>
<feature type="transmembrane region" description="Helical" evidence="1">
    <location>
        <begin position="7"/>
        <end position="28"/>
    </location>
</feature>
<organism evidence="2">
    <name type="scientific">marine sediment metagenome</name>
    <dbReference type="NCBI Taxonomy" id="412755"/>
    <lineage>
        <taxon>unclassified sequences</taxon>
        <taxon>metagenomes</taxon>
        <taxon>ecological metagenomes</taxon>
    </lineage>
</organism>
<proteinExistence type="predicted"/>
<sequence>MKKILGFLWALPASILCWLFYILPLIIFKEIKYVGKLDTFVWEFRNPINPTSWYDELWARWAGWSGPCVVIIHEDMYALPEKLKIIRQHELKHCQDQFKWGFFFYPAYLCASAWLAVSNLWKKYEDRVHIYYSNPFEIAARKAAGQVVDIPREWWPSGPDDYNPWM</sequence>
<protein>
    <recommendedName>
        <fullName evidence="3">Peptidase M56 domain-containing protein</fullName>
    </recommendedName>
</protein>
<dbReference type="EMBL" id="LAZR01054662">
    <property type="protein sequence ID" value="KKK78066.1"/>
    <property type="molecule type" value="Genomic_DNA"/>
</dbReference>
<evidence type="ECO:0000313" key="2">
    <source>
        <dbReference type="EMBL" id="KKK78066.1"/>
    </source>
</evidence>
<accession>A0A0F9B0G7</accession>
<dbReference type="AlphaFoldDB" id="A0A0F9B0G7"/>
<keyword evidence="1" id="KW-0812">Transmembrane</keyword>
<evidence type="ECO:0008006" key="3">
    <source>
        <dbReference type="Google" id="ProtNLM"/>
    </source>
</evidence>
<feature type="transmembrane region" description="Helical" evidence="1">
    <location>
        <begin position="102"/>
        <end position="121"/>
    </location>
</feature>
<gene>
    <name evidence="2" type="ORF">LCGC14_2847280</name>
</gene>
<reference evidence="2" key="1">
    <citation type="journal article" date="2015" name="Nature">
        <title>Complex archaea that bridge the gap between prokaryotes and eukaryotes.</title>
        <authorList>
            <person name="Spang A."/>
            <person name="Saw J.H."/>
            <person name="Jorgensen S.L."/>
            <person name="Zaremba-Niedzwiedzka K."/>
            <person name="Martijn J."/>
            <person name="Lind A.E."/>
            <person name="van Eijk R."/>
            <person name="Schleper C."/>
            <person name="Guy L."/>
            <person name="Ettema T.J."/>
        </authorList>
    </citation>
    <scope>NUCLEOTIDE SEQUENCE</scope>
</reference>
<keyword evidence="1" id="KW-0472">Membrane</keyword>
<name>A0A0F9B0G7_9ZZZZ</name>
<keyword evidence="1" id="KW-1133">Transmembrane helix</keyword>